<dbReference type="Proteomes" id="UP000298030">
    <property type="component" value="Unassembled WGS sequence"/>
</dbReference>
<accession>A0A4Y7TGF4</accession>
<evidence type="ECO:0000256" key="1">
    <source>
        <dbReference type="SAM" id="MobiDB-lite"/>
    </source>
</evidence>
<sequence>MATSQQFTFSFACTIPTMLGLQLGCEQFFTKSVLPHSRFCFWCCAIFAKWPGLPFKLARLAFYSIPKAIVWVVLKKVRPGSLRPLGPGSRPPLGKYSEAPNFQRTYGGSVPPGSRLPPGKSQRHDVNNEHSHPSDPPKISEEHSTRFWTFMRFAWVFGCIYFGDQHSQQEIARAEAKDLLKSVLASEQGGKIIACGQ</sequence>
<organism evidence="2 3">
    <name type="scientific">Coprinellus micaceus</name>
    <name type="common">Glistening ink-cap mushroom</name>
    <name type="synonym">Coprinus micaceus</name>
    <dbReference type="NCBI Taxonomy" id="71717"/>
    <lineage>
        <taxon>Eukaryota</taxon>
        <taxon>Fungi</taxon>
        <taxon>Dikarya</taxon>
        <taxon>Basidiomycota</taxon>
        <taxon>Agaricomycotina</taxon>
        <taxon>Agaricomycetes</taxon>
        <taxon>Agaricomycetidae</taxon>
        <taxon>Agaricales</taxon>
        <taxon>Agaricineae</taxon>
        <taxon>Psathyrellaceae</taxon>
        <taxon>Coprinellus</taxon>
    </lineage>
</organism>
<gene>
    <name evidence="2" type="ORF">FA13DRAFT_1731023</name>
</gene>
<proteinExistence type="predicted"/>
<comment type="caution">
    <text evidence="2">The sequence shown here is derived from an EMBL/GenBank/DDBJ whole genome shotgun (WGS) entry which is preliminary data.</text>
</comment>
<reference evidence="2 3" key="1">
    <citation type="journal article" date="2019" name="Nat. Ecol. Evol.">
        <title>Megaphylogeny resolves global patterns of mushroom evolution.</title>
        <authorList>
            <person name="Varga T."/>
            <person name="Krizsan K."/>
            <person name="Foldi C."/>
            <person name="Dima B."/>
            <person name="Sanchez-Garcia M."/>
            <person name="Sanchez-Ramirez S."/>
            <person name="Szollosi G.J."/>
            <person name="Szarkandi J.G."/>
            <person name="Papp V."/>
            <person name="Albert L."/>
            <person name="Andreopoulos W."/>
            <person name="Angelini C."/>
            <person name="Antonin V."/>
            <person name="Barry K.W."/>
            <person name="Bougher N.L."/>
            <person name="Buchanan P."/>
            <person name="Buyck B."/>
            <person name="Bense V."/>
            <person name="Catcheside P."/>
            <person name="Chovatia M."/>
            <person name="Cooper J."/>
            <person name="Damon W."/>
            <person name="Desjardin D."/>
            <person name="Finy P."/>
            <person name="Geml J."/>
            <person name="Haridas S."/>
            <person name="Hughes K."/>
            <person name="Justo A."/>
            <person name="Karasinski D."/>
            <person name="Kautmanova I."/>
            <person name="Kiss B."/>
            <person name="Kocsube S."/>
            <person name="Kotiranta H."/>
            <person name="LaButti K.M."/>
            <person name="Lechner B.E."/>
            <person name="Liimatainen K."/>
            <person name="Lipzen A."/>
            <person name="Lukacs Z."/>
            <person name="Mihaltcheva S."/>
            <person name="Morgado L.N."/>
            <person name="Niskanen T."/>
            <person name="Noordeloos M.E."/>
            <person name="Ohm R.A."/>
            <person name="Ortiz-Santana B."/>
            <person name="Ovrebo C."/>
            <person name="Racz N."/>
            <person name="Riley R."/>
            <person name="Savchenko A."/>
            <person name="Shiryaev A."/>
            <person name="Soop K."/>
            <person name="Spirin V."/>
            <person name="Szebenyi C."/>
            <person name="Tomsovsky M."/>
            <person name="Tulloss R.E."/>
            <person name="Uehling J."/>
            <person name="Grigoriev I.V."/>
            <person name="Vagvolgyi C."/>
            <person name="Papp T."/>
            <person name="Martin F.M."/>
            <person name="Miettinen O."/>
            <person name="Hibbett D.S."/>
            <person name="Nagy L.G."/>
        </authorList>
    </citation>
    <scope>NUCLEOTIDE SEQUENCE [LARGE SCALE GENOMIC DNA]</scope>
    <source>
        <strain evidence="2 3">FP101781</strain>
    </source>
</reference>
<dbReference type="AlphaFoldDB" id="A0A4Y7TGF4"/>
<dbReference type="EMBL" id="QPFP01000013">
    <property type="protein sequence ID" value="TEB33255.1"/>
    <property type="molecule type" value="Genomic_DNA"/>
</dbReference>
<evidence type="ECO:0000313" key="3">
    <source>
        <dbReference type="Proteomes" id="UP000298030"/>
    </source>
</evidence>
<feature type="compositionally biased region" description="Basic and acidic residues" evidence="1">
    <location>
        <begin position="122"/>
        <end position="140"/>
    </location>
</feature>
<feature type="region of interest" description="Disordered" evidence="1">
    <location>
        <begin position="107"/>
        <end position="140"/>
    </location>
</feature>
<name>A0A4Y7TGF4_COPMI</name>
<keyword evidence="3" id="KW-1185">Reference proteome</keyword>
<protein>
    <submittedName>
        <fullName evidence="2">Uncharacterized protein</fullName>
    </submittedName>
</protein>
<evidence type="ECO:0000313" key="2">
    <source>
        <dbReference type="EMBL" id="TEB33255.1"/>
    </source>
</evidence>